<feature type="domain" description="EF-hand" evidence="1">
    <location>
        <begin position="43"/>
        <end position="66"/>
    </location>
</feature>
<dbReference type="AlphaFoldDB" id="A0AAN8FQG0"/>
<dbReference type="GO" id="GO:0005509">
    <property type="term" value="F:calcium ion binding"/>
    <property type="evidence" value="ECO:0007669"/>
    <property type="project" value="InterPro"/>
</dbReference>
<feature type="non-terminal residue" evidence="2">
    <location>
        <position position="66"/>
    </location>
</feature>
<sequence>MARVQHMYDNYLDTSFTEADNDNDGFVSYNEGVDYAENVLKVKADENWRRLFNEKDMDGDGRLDKN</sequence>
<gene>
    <name evidence="2" type="ORF">GCK32_020994</name>
</gene>
<organism evidence="2 3">
    <name type="scientific">Trichostrongylus colubriformis</name>
    <name type="common">Black scour worm</name>
    <dbReference type="NCBI Taxonomy" id="6319"/>
    <lineage>
        <taxon>Eukaryota</taxon>
        <taxon>Metazoa</taxon>
        <taxon>Ecdysozoa</taxon>
        <taxon>Nematoda</taxon>
        <taxon>Chromadorea</taxon>
        <taxon>Rhabditida</taxon>
        <taxon>Rhabditina</taxon>
        <taxon>Rhabditomorpha</taxon>
        <taxon>Strongyloidea</taxon>
        <taxon>Trichostrongylidae</taxon>
        <taxon>Trichostrongylus</taxon>
    </lineage>
</organism>
<dbReference type="InterPro" id="IPR011992">
    <property type="entry name" value="EF-hand-dom_pair"/>
</dbReference>
<comment type="caution">
    <text evidence="2">The sequence shown here is derived from an EMBL/GenBank/DDBJ whole genome shotgun (WGS) entry which is preliminary data.</text>
</comment>
<dbReference type="Proteomes" id="UP001331761">
    <property type="component" value="Unassembled WGS sequence"/>
</dbReference>
<dbReference type="SUPFAM" id="SSF47473">
    <property type="entry name" value="EF-hand"/>
    <property type="match status" value="1"/>
</dbReference>
<evidence type="ECO:0000313" key="2">
    <source>
        <dbReference type="EMBL" id="KAK5982170.1"/>
    </source>
</evidence>
<accession>A0AAN8FQG0</accession>
<dbReference type="EMBL" id="WIXE01005461">
    <property type="protein sequence ID" value="KAK5982170.1"/>
    <property type="molecule type" value="Genomic_DNA"/>
</dbReference>
<reference evidence="2 3" key="1">
    <citation type="submission" date="2019-10" db="EMBL/GenBank/DDBJ databases">
        <title>Assembly and Annotation for the nematode Trichostrongylus colubriformis.</title>
        <authorList>
            <person name="Martin J."/>
        </authorList>
    </citation>
    <scope>NUCLEOTIDE SEQUENCE [LARGE SCALE GENOMIC DNA]</scope>
    <source>
        <strain evidence="2">G859</strain>
        <tissue evidence="2">Whole worm</tissue>
    </source>
</reference>
<dbReference type="Gene3D" id="1.10.238.10">
    <property type="entry name" value="EF-hand"/>
    <property type="match status" value="1"/>
</dbReference>
<evidence type="ECO:0000259" key="1">
    <source>
        <dbReference type="PROSITE" id="PS50222"/>
    </source>
</evidence>
<name>A0AAN8FQG0_TRICO</name>
<dbReference type="InterPro" id="IPR002048">
    <property type="entry name" value="EF_hand_dom"/>
</dbReference>
<protein>
    <recommendedName>
        <fullName evidence="1">EF-hand domain-containing protein</fullName>
    </recommendedName>
</protein>
<dbReference type="PROSITE" id="PS50222">
    <property type="entry name" value="EF_HAND_2"/>
    <property type="match status" value="1"/>
</dbReference>
<evidence type="ECO:0000313" key="3">
    <source>
        <dbReference type="Proteomes" id="UP001331761"/>
    </source>
</evidence>
<keyword evidence="3" id="KW-1185">Reference proteome</keyword>
<proteinExistence type="predicted"/>
<dbReference type="Pfam" id="PF13202">
    <property type="entry name" value="EF-hand_5"/>
    <property type="match status" value="2"/>
</dbReference>